<evidence type="ECO:0000313" key="2">
    <source>
        <dbReference type="Proteomes" id="UP000638897"/>
    </source>
</evidence>
<keyword evidence="2" id="KW-1185">Reference proteome</keyword>
<evidence type="ECO:0000313" key="1">
    <source>
        <dbReference type="EMBL" id="MBD2174571.1"/>
    </source>
</evidence>
<accession>A0ABR7ZPD8</accession>
<reference evidence="1 2" key="1">
    <citation type="journal article" date="2020" name="ISME J.">
        <title>Comparative genomics reveals insights into cyanobacterial evolution and habitat adaptation.</title>
        <authorList>
            <person name="Chen M.Y."/>
            <person name="Teng W.K."/>
            <person name="Zhao L."/>
            <person name="Hu C.X."/>
            <person name="Zhou Y.K."/>
            <person name="Han B.P."/>
            <person name="Song L.R."/>
            <person name="Shu W.S."/>
        </authorList>
    </citation>
    <scope>NUCLEOTIDE SEQUENCE [LARGE SCALE GENOMIC DNA]</scope>
    <source>
        <strain evidence="1 2">FACHB-318</strain>
    </source>
</reference>
<comment type="caution">
    <text evidence="1">The sequence shown here is derived from an EMBL/GenBank/DDBJ whole genome shotgun (WGS) entry which is preliminary data.</text>
</comment>
<dbReference type="RefSeq" id="WP_126987456.1">
    <property type="nucleotide sequence ID" value="NZ_JACJQC010000035.1"/>
</dbReference>
<organism evidence="1 2">
    <name type="scientific">Anabaena cylindrica FACHB-318</name>
    <dbReference type="NCBI Taxonomy" id="2692880"/>
    <lineage>
        <taxon>Bacteria</taxon>
        <taxon>Bacillati</taxon>
        <taxon>Cyanobacteriota</taxon>
        <taxon>Cyanophyceae</taxon>
        <taxon>Nostocales</taxon>
        <taxon>Nostocaceae</taxon>
        <taxon>Anabaena</taxon>
    </lineage>
</organism>
<name>A0ABR7ZPD8_ANACY</name>
<protein>
    <submittedName>
        <fullName evidence="1">Uncharacterized protein</fullName>
    </submittedName>
</protein>
<gene>
    <name evidence="1" type="ORF">H6F81_25620</name>
</gene>
<proteinExistence type="predicted"/>
<sequence length="68" mass="7740">MPRGRFVAGVGVVTEEFRVGGISMEVYSLYFRALRVGCAHPSLRSGRRSYVRPCGEFAPHWHNCKIRE</sequence>
<dbReference type="Proteomes" id="UP000638897">
    <property type="component" value="Unassembled WGS sequence"/>
</dbReference>
<dbReference type="EMBL" id="JACJQC010000035">
    <property type="protein sequence ID" value="MBD2174571.1"/>
    <property type="molecule type" value="Genomic_DNA"/>
</dbReference>